<dbReference type="InterPro" id="IPR017455">
    <property type="entry name" value="Znf_FYVE-rel"/>
</dbReference>
<dbReference type="Gene3D" id="3.30.530.20">
    <property type="match status" value="1"/>
</dbReference>
<keyword evidence="1" id="KW-0479">Metal-binding</keyword>
<evidence type="ECO:0000256" key="4">
    <source>
        <dbReference type="PROSITE-ProRule" id="PRU00091"/>
    </source>
</evidence>
<dbReference type="InterPro" id="IPR000306">
    <property type="entry name" value="Znf_FYVE"/>
</dbReference>
<dbReference type="InterPro" id="IPR052727">
    <property type="entry name" value="Rab4/Rab5_effector"/>
</dbReference>
<dbReference type="Pfam" id="PF01363">
    <property type="entry name" value="FYVE"/>
    <property type="match status" value="1"/>
</dbReference>
<dbReference type="GeneID" id="24128729"/>
<dbReference type="SUPFAM" id="SSF55961">
    <property type="entry name" value="Bet v1-like"/>
    <property type="match status" value="1"/>
</dbReference>
<dbReference type="InterPro" id="IPR023393">
    <property type="entry name" value="START-like_dom_sf"/>
</dbReference>
<dbReference type="OrthoDB" id="92835at2759"/>
<dbReference type="KEGG" id="spar:SPRG_06380"/>
<dbReference type="PANTHER" id="PTHR13510:SF44">
    <property type="entry name" value="RABENOSYN-5"/>
    <property type="match status" value="1"/>
</dbReference>
<dbReference type="EMBL" id="KK583210">
    <property type="protein sequence ID" value="KDO28522.1"/>
    <property type="molecule type" value="Genomic_DNA"/>
</dbReference>
<reference evidence="6 7" key="1">
    <citation type="journal article" date="2013" name="PLoS Genet.">
        <title>Distinctive expansion of potential virulence genes in the genome of the oomycete fish pathogen Saprolegnia parasitica.</title>
        <authorList>
            <person name="Jiang R.H."/>
            <person name="de Bruijn I."/>
            <person name="Haas B.J."/>
            <person name="Belmonte R."/>
            <person name="Lobach L."/>
            <person name="Christie J."/>
            <person name="van den Ackerveken G."/>
            <person name="Bottin A."/>
            <person name="Bulone V."/>
            <person name="Diaz-Moreno S.M."/>
            <person name="Dumas B."/>
            <person name="Fan L."/>
            <person name="Gaulin E."/>
            <person name="Govers F."/>
            <person name="Grenville-Briggs L.J."/>
            <person name="Horner N.R."/>
            <person name="Levin J.Z."/>
            <person name="Mammella M."/>
            <person name="Meijer H.J."/>
            <person name="Morris P."/>
            <person name="Nusbaum C."/>
            <person name="Oome S."/>
            <person name="Phillips A.J."/>
            <person name="van Rooyen D."/>
            <person name="Rzeszutek E."/>
            <person name="Saraiva M."/>
            <person name="Secombes C.J."/>
            <person name="Seidl M.F."/>
            <person name="Snel B."/>
            <person name="Stassen J.H."/>
            <person name="Sykes S."/>
            <person name="Tripathy S."/>
            <person name="van den Berg H."/>
            <person name="Vega-Arreguin J.C."/>
            <person name="Wawra S."/>
            <person name="Young S.K."/>
            <person name="Zeng Q."/>
            <person name="Dieguez-Uribeondo J."/>
            <person name="Russ C."/>
            <person name="Tyler B.M."/>
            <person name="van West P."/>
        </authorList>
    </citation>
    <scope>NUCLEOTIDE SEQUENCE [LARGE SCALE GENOMIC DNA]</scope>
    <source>
        <strain evidence="6 7">CBS 223.65</strain>
    </source>
</reference>
<dbReference type="PANTHER" id="PTHR13510">
    <property type="entry name" value="FYVE-FINGER-CONTAINING RAB5 EFFECTOR PROTEIN RABENOSYN-5-RELATED"/>
    <property type="match status" value="1"/>
</dbReference>
<gene>
    <name evidence="6" type="ORF">SPRG_06380</name>
</gene>
<feature type="domain" description="FYVE-type" evidence="5">
    <location>
        <begin position="297"/>
        <end position="356"/>
    </location>
</feature>
<dbReference type="InterPro" id="IPR011011">
    <property type="entry name" value="Znf_FYVE_PHD"/>
</dbReference>
<name>A0A067CNX0_SAPPC</name>
<keyword evidence="3" id="KW-0862">Zinc</keyword>
<proteinExistence type="predicted"/>
<dbReference type="PROSITE" id="PS50178">
    <property type="entry name" value="ZF_FYVE"/>
    <property type="match status" value="1"/>
</dbReference>
<accession>A0A067CNX0</accession>
<protein>
    <recommendedName>
        <fullName evidence="5">FYVE-type domain-containing protein</fullName>
    </recommendedName>
</protein>
<sequence length="481" mass="54194">MTADAKTTPVPNGFPVPESIFDIRPLTATEEAAYIATGEKAFKTFLDAVLKRDPGMVWNFVGDYDGIQLLEGDIPGFKLDKNVVPYRAVGKITATLEEIAELHAFETRAKCDFYRNHHAQDLADMFPLYSFFDRTPAKPLKQMYIKWSVVESPVPIVKNRDFCFLEAQDEFHFSSGRRGWAFCQLSVDVPGVVNLQNSPLHLVRGGLHHTGCAYIETDIPGVLDVIYHIASDFKGAIPHWVRKMGMKRRARHLAHVNEYVHKVRLSTRNLLPKTKSFYKRNNAGDDDDDIDDDDDDDTSARCCYLCEQPRRFSRMRNCQSCGEAVCVRCSRKWRVPTKGNEHKLVRVCNLCSRKVRENSISECYYLATPNSDASSETSSRRASFRTSSLGGGSDFDALDITPTPWANKSRQLSDPPTMDISYVNLYGADLRKTKSLPVLTAPPPRIVLFDPATFAAHETPFEADDEDASVVDDLDTFLVSR</sequence>
<dbReference type="OMA" id="CAYIETD"/>
<dbReference type="AlphaFoldDB" id="A0A067CNX0"/>
<evidence type="ECO:0000256" key="3">
    <source>
        <dbReference type="ARBA" id="ARBA00022833"/>
    </source>
</evidence>
<dbReference type="GO" id="GO:0008270">
    <property type="term" value="F:zinc ion binding"/>
    <property type="evidence" value="ECO:0007669"/>
    <property type="project" value="UniProtKB-KW"/>
</dbReference>
<dbReference type="Gene3D" id="3.30.40.10">
    <property type="entry name" value="Zinc/RING finger domain, C3HC4 (zinc finger)"/>
    <property type="match status" value="1"/>
</dbReference>
<evidence type="ECO:0000256" key="1">
    <source>
        <dbReference type="ARBA" id="ARBA00022723"/>
    </source>
</evidence>
<evidence type="ECO:0000313" key="7">
    <source>
        <dbReference type="Proteomes" id="UP000030745"/>
    </source>
</evidence>
<keyword evidence="2 4" id="KW-0863">Zinc-finger</keyword>
<dbReference type="Proteomes" id="UP000030745">
    <property type="component" value="Unassembled WGS sequence"/>
</dbReference>
<evidence type="ECO:0000259" key="5">
    <source>
        <dbReference type="PROSITE" id="PS50178"/>
    </source>
</evidence>
<dbReference type="SUPFAM" id="SSF57903">
    <property type="entry name" value="FYVE/PHD zinc finger"/>
    <property type="match status" value="1"/>
</dbReference>
<organism evidence="6 7">
    <name type="scientific">Saprolegnia parasitica (strain CBS 223.65)</name>
    <dbReference type="NCBI Taxonomy" id="695850"/>
    <lineage>
        <taxon>Eukaryota</taxon>
        <taxon>Sar</taxon>
        <taxon>Stramenopiles</taxon>
        <taxon>Oomycota</taxon>
        <taxon>Saprolegniomycetes</taxon>
        <taxon>Saprolegniales</taxon>
        <taxon>Saprolegniaceae</taxon>
        <taxon>Saprolegnia</taxon>
    </lineage>
</organism>
<keyword evidence="7" id="KW-1185">Reference proteome</keyword>
<evidence type="ECO:0000313" key="6">
    <source>
        <dbReference type="EMBL" id="KDO28522.1"/>
    </source>
</evidence>
<dbReference type="VEuPathDB" id="FungiDB:SPRG_06380"/>
<dbReference type="RefSeq" id="XP_012200588.1">
    <property type="nucleotide sequence ID" value="XM_012345198.1"/>
</dbReference>
<dbReference type="InterPro" id="IPR013083">
    <property type="entry name" value="Znf_RING/FYVE/PHD"/>
</dbReference>
<evidence type="ECO:0000256" key="2">
    <source>
        <dbReference type="ARBA" id="ARBA00022771"/>
    </source>
</evidence>